<sequence>MKYSVGYAASLGERDIISAMEFALGSGFEAVELNMNMPCFFPERYDQEDINAIKKFKNEHGIKLTMHAPEDISLVCLHEGIRLAGIQRLQEIIGFAYEIGVSCITVHTNSTPYFTLVEGQGYVQDEYADKAVENLNDSLKRILDYRDENADGVEICIENSGYFPKYIQEALKKIMDVRRLNLTWDIGHSYLNKYGEVEFFKGNLESIRVSHIHDYNEQGDHKVIGSGNVKFKEHMDIMGNEDVVYVIEVRPREEAAKSLEALKNII</sequence>
<dbReference type="Gene3D" id="3.20.20.150">
    <property type="entry name" value="Divalent-metal-dependent TIM barrel enzymes"/>
    <property type="match status" value="1"/>
</dbReference>
<dbReference type="STRING" id="1121324.CLIT_5c01360"/>
<dbReference type="EMBL" id="JJMM01000005">
    <property type="protein sequence ID" value="KDR96124.1"/>
    <property type="molecule type" value="Genomic_DNA"/>
</dbReference>
<keyword evidence="3" id="KW-1185">Reference proteome</keyword>
<proteinExistence type="predicted"/>
<dbReference type="InterPro" id="IPR050312">
    <property type="entry name" value="IolE/XylAMocC-like"/>
</dbReference>
<keyword evidence="2" id="KW-0255">Endonuclease</keyword>
<dbReference type="RefSeq" id="WP_038262754.1">
    <property type="nucleotide sequence ID" value="NZ_FSRH01000007.1"/>
</dbReference>
<dbReference type="Proteomes" id="UP000027946">
    <property type="component" value="Unassembled WGS sequence"/>
</dbReference>
<dbReference type="eggNOG" id="COG1082">
    <property type="taxonomic scope" value="Bacteria"/>
</dbReference>
<evidence type="ECO:0000259" key="1">
    <source>
        <dbReference type="Pfam" id="PF01261"/>
    </source>
</evidence>
<evidence type="ECO:0000313" key="3">
    <source>
        <dbReference type="Proteomes" id="UP000027946"/>
    </source>
</evidence>
<dbReference type="Pfam" id="PF01261">
    <property type="entry name" value="AP_endonuc_2"/>
    <property type="match status" value="1"/>
</dbReference>
<evidence type="ECO:0000313" key="2">
    <source>
        <dbReference type="EMBL" id="KDR96124.1"/>
    </source>
</evidence>
<reference evidence="2 3" key="1">
    <citation type="submission" date="2014-03" db="EMBL/GenBank/DDBJ databases">
        <title>Genome sequence of Clostridium litorale W6, DSM 5388.</title>
        <authorList>
            <person name="Poehlein A."/>
            <person name="Jagirdar A."/>
            <person name="Khonsari B."/>
            <person name="Chibani C.M."/>
            <person name="Gutierrez Gutierrez D.A."/>
            <person name="Davydova E."/>
            <person name="Alghaithi H.S."/>
            <person name="Nair K.P."/>
            <person name="Dhamotharan K."/>
            <person name="Chandran L."/>
            <person name="G W."/>
            <person name="Daniel R."/>
        </authorList>
    </citation>
    <scope>NUCLEOTIDE SEQUENCE [LARGE SCALE GENOMIC DNA]</scope>
    <source>
        <strain evidence="2 3">W6</strain>
    </source>
</reference>
<dbReference type="GO" id="GO:0004519">
    <property type="term" value="F:endonuclease activity"/>
    <property type="evidence" value="ECO:0007669"/>
    <property type="project" value="UniProtKB-KW"/>
</dbReference>
<dbReference type="PANTHER" id="PTHR12110:SF21">
    <property type="entry name" value="XYLOSE ISOMERASE-LIKE TIM BARREL DOMAIN-CONTAINING PROTEIN"/>
    <property type="match status" value="1"/>
</dbReference>
<dbReference type="SUPFAM" id="SSF51658">
    <property type="entry name" value="Xylose isomerase-like"/>
    <property type="match status" value="1"/>
</dbReference>
<comment type="caution">
    <text evidence="2">The sequence shown here is derived from an EMBL/GenBank/DDBJ whole genome shotgun (WGS) entry which is preliminary data.</text>
</comment>
<dbReference type="InterPro" id="IPR036237">
    <property type="entry name" value="Xyl_isomerase-like_sf"/>
</dbReference>
<dbReference type="OrthoDB" id="270844at2"/>
<keyword evidence="2" id="KW-0378">Hydrolase</keyword>
<keyword evidence="2" id="KW-0540">Nuclease</keyword>
<accession>A0A069RGI2</accession>
<organism evidence="2 3">
    <name type="scientific">Peptoclostridium litorale DSM 5388</name>
    <dbReference type="NCBI Taxonomy" id="1121324"/>
    <lineage>
        <taxon>Bacteria</taxon>
        <taxon>Bacillati</taxon>
        <taxon>Bacillota</taxon>
        <taxon>Clostridia</taxon>
        <taxon>Peptostreptococcales</taxon>
        <taxon>Peptoclostridiaceae</taxon>
        <taxon>Peptoclostridium</taxon>
    </lineage>
</organism>
<name>A0A069RGI2_PEPLI</name>
<gene>
    <name evidence="2" type="ORF">CLIT_5c01360</name>
</gene>
<dbReference type="InterPro" id="IPR013022">
    <property type="entry name" value="Xyl_isomerase-like_TIM-brl"/>
</dbReference>
<dbReference type="PANTHER" id="PTHR12110">
    <property type="entry name" value="HYDROXYPYRUVATE ISOMERASE"/>
    <property type="match status" value="1"/>
</dbReference>
<dbReference type="AlphaFoldDB" id="A0A069RGI2"/>
<feature type="domain" description="Xylose isomerase-like TIM barrel" evidence="1">
    <location>
        <begin position="23"/>
        <end position="264"/>
    </location>
</feature>
<protein>
    <submittedName>
        <fullName evidence="2">AP endonuclease family 2 protein</fullName>
    </submittedName>
</protein>